<keyword evidence="3" id="KW-1185">Reference proteome</keyword>
<feature type="compositionally biased region" description="Basic and acidic residues" evidence="1">
    <location>
        <begin position="496"/>
        <end position="510"/>
    </location>
</feature>
<evidence type="ECO:0008006" key="4">
    <source>
        <dbReference type="Google" id="ProtNLM"/>
    </source>
</evidence>
<organism evidence="2 3">
    <name type="scientific">Phaeosphaeria nodorum (strain SN15 / ATCC MYA-4574 / FGSC 10173)</name>
    <name type="common">Glume blotch fungus</name>
    <name type="synonym">Parastagonospora nodorum</name>
    <dbReference type="NCBI Taxonomy" id="321614"/>
    <lineage>
        <taxon>Eukaryota</taxon>
        <taxon>Fungi</taxon>
        <taxon>Dikarya</taxon>
        <taxon>Ascomycota</taxon>
        <taxon>Pezizomycotina</taxon>
        <taxon>Dothideomycetes</taxon>
        <taxon>Pleosporomycetidae</taxon>
        <taxon>Pleosporales</taxon>
        <taxon>Pleosporineae</taxon>
        <taxon>Phaeosphaeriaceae</taxon>
        <taxon>Parastagonospora</taxon>
    </lineage>
</organism>
<dbReference type="InterPro" id="IPR011010">
    <property type="entry name" value="DNA_brk_join_enz"/>
</dbReference>
<feature type="region of interest" description="Disordered" evidence="1">
    <location>
        <begin position="1"/>
        <end position="25"/>
    </location>
</feature>
<proteinExistence type="predicted"/>
<reference evidence="3" key="1">
    <citation type="journal article" date="2021" name="BMC Genomics">
        <title>Chromosome-level genome assembly and manually-curated proteome of model necrotroph Parastagonospora nodorum Sn15 reveals a genome-wide trove of candidate effector homologs, and redundancy of virulence-related functions within an accessory chromosome.</title>
        <authorList>
            <person name="Bertazzoni S."/>
            <person name="Jones D.A.B."/>
            <person name="Phan H.T."/>
            <person name="Tan K.-C."/>
            <person name="Hane J.K."/>
        </authorList>
    </citation>
    <scope>NUCLEOTIDE SEQUENCE [LARGE SCALE GENOMIC DNA]</scope>
    <source>
        <strain evidence="3">SN15 / ATCC MYA-4574 / FGSC 10173)</strain>
    </source>
</reference>
<dbReference type="AlphaFoldDB" id="A0A7U2I617"/>
<dbReference type="OrthoDB" id="3937853at2759"/>
<evidence type="ECO:0000313" key="2">
    <source>
        <dbReference type="EMBL" id="QRD04716.1"/>
    </source>
</evidence>
<protein>
    <recommendedName>
        <fullName evidence="4">C2H2-type domain-containing protein</fullName>
    </recommendedName>
</protein>
<feature type="compositionally biased region" description="Acidic residues" evidence="1">
    <location>
        <begin position="1"/>
        <end position="12"/>
    </location>
</feature>
<dbReference type="Proteomes" id="UP000663193">
    <property type="component" value="Chromosome 17"/>
</dbReference>
<evidence type="ECO:0000256" key="1">
    <source>
        <dbReference type="SAM" id="MobiDB-lite"/>
    </source>
</evidence>
<evidence type="ECO:0000313" key="3">
    <source>
        <dbReference type="Proteomes" id="UP000663193"/>
    </source>
</evidence>
<accession>A0A7U2I617</accession>
<sequence>MDDDFDSSDLEFDAPAPDRFSSAGSKSITAIKKNASALRIESKLAVKQLQSVHGAPGSRRQRSQWARTWEAFFKEVLKKNHATVPCGQDIERFILSLPSIMESSSTSREAIAWSTLVLALRYTFHAIRCRHDTFALSYNDKQRIKDCFETLRMQEKITKDPVREAQWLTTRLMAHLIRGLLVKAVRFGVLDWSIVVQKALGLALQSALSSRVGEVAVSRDYDDDECLAYKDIELKVTVDDTSPVDLPLLDRVTLDAKVTLRYTKGFKRDGSHNHIIVLSSLDSVEFNVVDPLKLLLAHALRHDCFYHTTAEDVVQEALTQRDGVFRWKYPERPVLCALKHRKFQYDKGASTQLLRETLNEAAQLSGITQRLVTHDIRRGAALEASQLPPRRNMEGAAEALGHSNFALMSGVTAKYVGHNTRSTLADRISVYANNDFGLAVAEDRIETTLNKRKVSSNDIDDYLAQPENTHLKKLKVPRHAATRALIKQRSSVTAPKDQDRSDQIGLDKVHPRTPLQPLNQNKLKGIAPQSTMIDLTVSDDEKSDGSMTAAHLTRETRRPVDTTKFDPALLLLSGLPSTRQAQGNADPGMVPDTSILEARLDEMDFGDDASLVEPRSGTAAQVELEVLEASQSEFIAWLSQINTRVVNDTNPAQHKDLDHLRGGSRDEPTFFSHRCKYEPQGCKYATTSGPSMNYHEAICTTESRKSANTKLSGFSKACDVPGCSYVARGEKEANVNRNFNSHKTNQHPKPGTTFSCPIGGGPNCAGPFKSKDAVSHHKTRHHSNIVPQGCPVDGCTSKKLWSSAANLEDHIRKGHLIKGKALSALINAAKARGVDEESDEGSDEGY</sequence>
<feature type="compositionally biased region" description="Polar residues" evidence="1">
    <location>
        <begin position="516"/>
        <end position="529"/>
    </location>
</feature>
<dbReference type="SUPFAM" id="SSF56349">
    <property type="entry name" value="DNA breaking-rejoining enzymes"/>
    <property type="match status" value="1"/>
</dbReference>
<dbReference type="VEuPathDB" id="FungiDB:JI435_106520"/>
<feature type="region of interest" description="Disordered" evidence="1">
    <location>
        <begin position="487"/>
        <end position="529"/>
    </location>
</feature>
<gene>
    <name evidence="2" type="ORF">JI435_106520</name>
</gene>
<name>A0A7U2I617_PHANO</name>
<dbReference type="EMBL" id="CP069039">
    <property type="protein sequence ID" value="QRD04716.1"/>
    <property type="molecule type" value="Genomic_DNA"/>
</dbReference>
<dbReference type="GO" id="GO:0003677">
    <property type="term" value="F:DNA binding"/>
    <property type="evidence" value="ECO:0007669"/>
    <property type="project" value="InterPro"/>
</dbReference>